<proteinExistence type="predicted"/>
<accession>A0A4R4TSU0</accession>
<dbReference type="OrthoDB" id="116343at2"/>
<evidence type="ECO:0000313" key="3">
    <source>
        <dbReference type="Proteomes" id="UP000295345"/>
    </source>
</evidence>
<dbReference type="Gene3D" id="3.40.50.720">
    <property type="entry name" value="NAD(P)-binding Rossmann-like Domain"/>
    <property type="match status" value="1"/>
</dbReference>
<dbReference type="RefSeq" id="WP_132816645.1">
    <property type="nucleotide sequence ID" value="NZ_SMKI01000032.1"/>
</dbReference>
<feature type="domain" description="NAD(P)-binding" evidence="1">
    <location>
        <begin position="6"/>
        <end position="179"/>
    </location>
</feature>
<dbReference type="PANTHER" id="PTHR43162">
    <property type="match status" value="1"/>
</dbReference>
<comment type="caution">
    <text evidence="2">The sequence shown here is derived from an EMBL/GenBank/DDBJ whole genome shotgun (WGS) entry which is preliminary data.</text>
</comment>
<sequence>MIVVTGATGNVGRALVRTLSAAGETVTAVSRGVSAADVPAGVLARPGDLTEAASLRPVLDGADALFLQSGGASAERLNAPELLDLARAAGIRRVVLLSSVGVATRPESPSHGGVLGRIEEAVRGAGLDWTVLRPGAIDSNALQWAASVRAERTVAAPFGDVGVPAVDPADIAEVAAVTLRQAGHEGLTYILTGPEPSSPRQQAAAIAAALGEPVRFHELTPDEARAGMLRFMPEAVVETTLAVLGTPNAGETAISQDVQRVTGRPARPFAAWAQRNQAAFR</sequence>
<dbReference type="Proteomes" id="UP000295345">
    <property type="component" value="Unassembled WGS sequence"/>
</dbReference>
<dbReference type="InterPro" id="IPR036291">
    <property type="entry name" value="NAD(P)-bd_dom_sf"/>
</dbReference>
<dbReference type="InterPro" id="IPR016040">
    <property type="entry name" value="NAD(P)-bd_dom"/>
</dbReference>
<gene>
    <name evidence="2" type="ORF">E1283_05025</name>
</gene>
<evidence type="ECO:0000313" key="2">
    <source>
        <dbReference type="EMBL" id="TDC78492.1"/>
    </source>
</evidence>
<dbReference type="EMBL" id="SMKI01000032">
    <property type="protein sequence ID" value="TDC78492.1"/>
    <property type="molecule type" value="Genomic_DNA"/>
</dbReference>
<evidence type="ECO:0000259" key="1">
    <source>
        <dbReference type="Pfam" id="PF13460"/>
    </source>
</evidence>
<dbReference type="SUPFAM" id="SSF51735">
    <property type="entry name" value="NAD(P)-binding Rossmann-fold domains"/>
    <property type="match status" value="1"/>
</dbReference>
<keyword evidence="3" id="KW-1185">Reference proteome</keyword>
<name>A0A4R4TSU0_9ACTN</name>
<protein>
    <submittedName>
        <fullName evidence="2">NAD-dependent epimerase/dehydratase family protein</fullName>
    </submittedName>
</protein>
<dbReference type="Pfam" id="PF13460">
    <property type="entry name" value="NAD_binding_10"/>
    <property type="match status" value="1"/>
</dbReference>
<dbReference type="AlphaFoldDB" id="A0A4R4TSU0"/>
<reference evidence="2 3" key="1">
    <citation type="submission" date="2019-03" db="EMBL/GenBank/DDBJ databases">
        <title>Draft genome sequences of novel Actinobacteria.</title>
        <authorList>
            <person name="Sahin N."/>
            <person name="Ay H."/>
            <person name="Saygin H."/>
        </authorList>
    </citation>
    <scope>NUCLEOTIDE SEQUENCE [LARGE SCALE GENOMIC DNA]</scope>
    <source>
        <strain evidence="2 3">DSM 41900</strain>
    </source>
</reference>
<dbReference type="InterPro" id="IPR051604">
    <property type="entry name" value="Ergot_Alk_Oxidoreductase"/>
</dbReference>
<organism evidence="2 3">
    <name type="scientific">Streptomyces hainanensis</name>
    <dbReference type="NCBI Taxonomy" id="402648"/>
    <lineage>
        <taxon>Bacteria</taxon>
        <taxon>Bacillati</taxon>
        <taxon>Actinomycetota</taxon>
        <taxon>Actinomycetes</taxon>
        <taxon>Kitasatosporales</taxon>
        <taxon>Streptomycetaceae</taxon>
        <taxon>Streptomyces</taxon>
    </lineage>
</organism>
<dbReference type="Gene3D" id="3.90.25.10">
    <property type="entry name" value="UDP-galactose 4-epimerase, domain 1"/>
    <property type="match status" value="1"/>
</dbReference>
<dbReference type="PANTHER" id="PTHR43162:SF1">
    <property type="entry name" value="PRESTALK A DIFFERENTIATION PROTEIN A"/>
    <property type="match status" value="1"/>
</dbReference>